<keyword evidence="14" id="KW-1185">Reference proteome</keyword>
<feature type="domain" description="Thiolase N-terminal" evidence="11">
    <location>
        <begin position="665"/>
        <end position="931"/>
    </location>
</feature>
<dbReference type="EMBL" id="AZHC01000002">
    <property type="protein sequence ID" value="OAA50703.1"/>
    <property type="molecule type" value="Genomic_DNA"/>
</dbReference>
<comment type="similarity">
    <text evidence="3">Belongs to the thiolase-like superfamily. Thiolase family.</text>
</comment>
<evidence type="ECO:0000256" key="2">
    <source>
        <dbReference type="ARBA" id="ARBA00004872"/>
    </source>
</evidence>
<feature type="coiled-coil region" evidence="9">
    <location>
        <begin position="212"/>
        <end position="260"/>
    </location>
</feature>
<feature type="compositionally biased region" description="Polar residues" evidence="10">
    <location>
        <begin position="1"/>
        <end position="15"/>
    </location>
</feature>
<evidence type="ECO:0000256" key="3">
    <source>
        <dbReference type="ARBA" id="ARBA00010982"/>
    </source>
</evidence>
<dbReference type="PANTHER" id="PTHR43853">
    <property type="entry name" value="3-KETOACYL-COA THIOLASE, PEROXISOMAL"/>
    <property type="match status" value="1"/>
</dbReference>
<feature type="compositionally biased region" description="Polar residues" evidence="10">
    <location>
        <begin position="359"/>
        <end position="372"/>
    </location>
</feature>
<dbReference type="PROSITE" id="PS00737">
    <property type="entry name" value="THIOLASE_2"/>
    <property type="match status" value="1"/>
</dbReference>
<evidence type="ECO:0000256" key="10">
    <source>
        <dbReference type="SAM" id="MobiDB-lite"/>
    </source>
</evidence>
<dbReference type="InterPro" id="IPR020610">
    <property type="entry name" value="Thiolase_AS"/>
</dbReference>
<dbReference type="Pfam" id="PF00108">
    <property type="entry name" value="Thiolase_N"/>
    <property type="match status" value="1"/>
</dbReference>
<evidence type="ECO:0000256" key="5">
    <source>
        <dbReference type="ARBA" id="ARBA00022958"/>
    </source>
</evidence>
<comment type="cofactor">
    <cofactor evidence="1">
        <name>K(+)</name>
        <dbReference type="ChEBI" id="CHEBI:29103"/>
    </cofactor>
</comment>
<dbReference type="Proteomes" id="UP000243498">
    <property type="component" value="Unassembled WGS sequence"/>
</dbReference>
<dbReference type="InterPro" id="IPR020613">
    <property type="entry name" value="Thiolase_CS"/>
</dbReference>
<dbReference type="CDD" id="cd00751">
    <property type="entry name" value="thiolase"/>
    <property type="match status" value="1"/>
</dbReference>
<dbReference type="InterPro" id="IPR020615">
    <property type="entry name" value="Thiolase_acyl_enz_int_AS"/>
</dbReference>
<gene>
    <name evidence="13" type="ORF">NOR_01153</name>
</gene>
<proteinExistence type="inferred from homology"/>
<keyword evidence="4" id="KW-0808">Transferase</keyword>
<evidence type="ECO:0000313" key="14">
    <source>
        <dbReference type="Proteomes" id="UP000243498"/>
    </source>
</evidence>
<comment type="caution">
    <text evidence="13">The sequence shown here is derived from an EMBL/GenBank/DDBJ whole genome shotgun (WGS) entry which is preliminary data.</text>
</comment>
<dbReference type="Pfam" id="PF02803">
    <property type="entry name" value="Thiolase_C"/>
    <property type="match status" value="1"/>
</dbReference>
<keyword evidence="9" id="KW-0175">Coiled coil</keyword>
<comment type="catalytic activity">
    <reaction evidence="8">
        <text>an acyl-CoA + acetyl-CoA = a 3-oxoacyl-CoA + CoA</text>
        <dbReference type="Rhea" id="RHEA:21564"/>
        <dbReference type="ChEBI" id="CHEBI:57287"/>
        <dbReference type="ChEBI" id="CHEBI:57288"/>
        <dbReference type="ChEBI" id="CHEBI:58342"/>
        <dbReference type="ChEBI" id="CHEBI:90726"/>
        <dbReference type="EC" id="2.3.1.16"/>
    </reaction>
</comment>
<feature type="region of interest" description="Disordered" evidence="10">
    <location>
        <begin position="286"/>
        <end position="316"/>
    </location>
</feature>
<dbReference type="NCBIfam" id="TIGR01930">
    <property type="entry name" value="AcCoA-C-Actrans"/>
    <property type="match status" value="1"/>
</dbReference>
<feature type="compositionally biased region" description="Polar residues" evidence="10">
    <location>
        <begin position="286"/>
        <end position="308"/>
    </location>
</feature>
<feature type="region of interest" description="Disordered" evidence="10">
    <location>
        <begin position="444"/>
        <end position="475"/>
    </location>
</feature>
<comment type="pathway">
    <text evidence="2">Lipid metabolism; fatty acid metabolism.</text>
</comment>
<organism evidence="13 14">
    <name type="scientific">Metarhizium rileyi (strain RCEF 4871)</name>
    <name type="common">Nomuraea rileyi</name>
    <dbReference type="NCBI Taxonomy" id="1649241"/>
    <lineage>
        <taxon>Eukaryota</taxon>
        <taxon>Fungi</taxon>
        <taxon>Dikarya</taxon>
        <taxon>Ascomycota</taxon>
        <taxon>Pezizomycotina</taxon>
        <taxon>Sordariomycetes</taxon>
        <taxon>Hypocreomycetidae</taxon>
        <taxon>Hypocreales</taxon>
        <taxon>Clavicipitaceae</taxon>
        <taxon>Metarhizium</taxon>
    </lineage>
</organism>
<sequence length="1068" mass="115734">MASQAGLDASQSNAVAASPIEPATPEEVGPLPVSSQVTLPSTEIPGSPIDPDESLKTEVNDDQPAAMVIPSSLTPPPSTQVAAHNNARRTFSQSQQSVLCSPPATILNNVRDREVTIDYSPPSPRQVSEAPPDELRSMLQTCIAEQQKLKMETAHHKLQYNLLSIQAEDDGKRAAVEHEMIRREVNILWMAEHARQARQELSTSSDSTQAKCLQMKMRYEAAMEENETLNRRLKVAKKVIQQKEEEIMCLTEERSLLLTRIRENREHFHMLCSPGGIFHTALTPKQQSFSTPQQHRVSRRASQQTPRSSQREDTEGREYGLSALLQAMSQSQENNNGAPSTPMTSHRTVQKHSGRHSRNAQSLSSLPTTPVSRSRDGGLLPSVDLVPQTEPRHRHTEQQFAPLTPTPKRDRRRKSRESTISADDNEELARQALESVEAMHAFISHGSNSATRASRQRRRADEADDDEEVFGSQASQAATEMLRRHAGRSFEVAGSAGARDESPGPEPWPVEKSARLQGRLLPSARGGGGGIMDKRKFSGNATALDNSRREHGSPSKKLKVGLLTEEQRSSYGMVQERMYSACSKLQDIANWDVFKDAAIWDTRHVASMGVPACLRGLEWPKHLAIARHGTARRCATLTGLDNLKPFTMLSPRGVANILAKSPADVVILSSVRTPITRSYKGHFKDAYPEELLASVLKHVREHSVPGVDLGPLVEDVGVGVVLSELGGSKAARMALNHVGYPNSTSLFTINRACSSSLQAMASMAAHIRTGITSVGVAAGMESMTRNYGSRAVPVDVWPVLRDSPIKEARDCVMSMGLTSENVAERYGVSRSDQDAFAAESHLRASAARAAGLFDGEIVPVTTRFQEVDRQGNKVGEELRITVTRDDGIRDSISKEALAKLKPAFKPDGASTAGNSSQVSDGAAATLLMNRSTATRLGLSDRIMGKFVSAAVAGCAPDEMGVGPALAIPKLLAAHGLDVGDVDRWEINEAFASQAIYCLRQLGLEDAWARGRVNPTGGAIALGHPLGATGARMASTLIHGMRRDGHDLGVVSMCVGTGMGMAGLFAREA</sequence>
<evidence type="ECO:0000256" key="1">
    <source>
        <dbReference type="ARBA" id="ARBA00001958"/>
    </source>
</evidence>
<dbReference type="InterPro" id="IPR050215">
    <property type="entry name" value="Thiolase-like_sf_Thiolase"/>
</dbReference>
<name>A0A167JST2_METRR</name>
<dbReference type="AlphaFoldDB" id="A0A167JST2"/>
<evidence type="ECO:0000256" key="6">
    <source>
        <dbReference type="ARBA" id="ARBA00023315"/>
    </source>
</evidence>
<dbReference type="PROSITE" id="PS00099">
    <property type="entry name" value="THIOLASE_3"/>
    <property type="match status" value="1"/>
</dbReference>
<dbReference type="InterPro" id="IPR020617">
    <property type="entry name" value="Thiolase_C"/>
</dbReference>
<dbReference type="STRING" id="1081105.A0A167JST2"/>
<dbReference type="GO" id="GO:0003988">
    <property type="term" value="F:acetyl-CoA C-acyltransferase activity"/>
    <property type="evidence" value="ECO:0007669"/>
    <property type="project" value="UniProtKB-EC"/>
</dbReference>
<dbReference type="PANTHER" id="PTHR43853:SF5">
    <property type="entry name" value="ACETYL-COA C-ACETYLTRANSFERASE"/>
    <property type="match status" value="1"/>
</dbReference>
<keyword evidence="6" id="KW-0012">Acyltransferase</keyword>
<feature type="compositionally biased region" description="Polar residues" evidence="10">
    <location>
        <begin position="330"/>
        <end position="347"/>
    </location>
</feature>
<accession>A0A167JST2</accession>
<evidence type="ECO:0000256" key="7">
    <source>
        <dbReference type="ARBA" id="ARBA00024073"/>
    </source>
</evidence>
<feature type="region of interest" description="Disordered" evidence="10">
    <location>
        <begin position="1"/>
        <end position="62"/>
    </location>
</feature>
<feature type="compositionally biased region" description="Basic residues" evidence="10">
    <location>
        <begin position="348"/>
        <end position="358"/>
    </location>
</feature>
<evidence type="ECO:0000259" key="12">
    <source>
        <dbReference type="Pfam" id="PF02803"/>
    </source>
</evidence>
<dbReference type="InterPro" id="IPR002155">
    <property type="entry name" value="Thiolase"/>
</dbReference>
<protein>
    <recommendedName>
        <fullName evidence="7">acetyl-CoA C-acyltransferase</fullName>
        <ecNumber evidence="7">2.3.1.16</ecNumber>
    </recommendedName>
</protein>
<dbReference type="OMA" id="MHAFISH"/>
<dbReference type="EC" id="2.3.1.16" evidence="7"/>
<dbReference type="InterPro" id="IPR020616">
    <property type="entry name" value="Thiolase_N"/>
</dbReference>
<dbReference type="InterPro" id="IPR016039">
    <property type="entry name" value="Thiolase-like"/>
</dbReference>
<dbReference type="Gene3D" id="3.40.47.10">
    <property type="match status" value="2"/>
</dbReference>
<dbReference type="SUPFAM" id="SSF53901">
    <property type="entry name" value="Thiolase-like"/>
    <property type="match status" value="2"/>
</dbReference>
<evidence type="ECO:0000256" key="9">
    <source>
        <dbReference type="SAM" id="Coils"/>
    </source>
</evidence>
<dbReference type="GO" id="GO:0006635">
    <property type="term" value="P:fatty acid beta-oxidation"/>
    <property type="evidence" value="ECO:0007669"/>
    <property type="project" value="TreeGrafter"/>
</dbReference>
<feature type="region of interest" description="Disordered" evidence="10">
    <location>
        <begin position="330"/>
        <end position="427"/>
    </location>
</feature>
<evidence type="ECO:0000259" key="11">
    <source>
        <dbReference type="Pfam" id="PF00108"/>
    </source>
</evidence>
<dbReference type="GO" id="GO:0010124">
    <property type="term" value="P:phenylacetate catabolic process"/>
    <property type="evidence" value="ECO:0007669"/>
    <property type="project" value="TreeGrafter"/>
</dbReference>
<dbReference type="GO" id="GO:0005777">
    <property type="term" value="C:peroxisome"/>
    <property type="evidence" value="ECO:0007669"/>
    <property type="project" value="TreeGrafter"/>
</dbReference>
<dbReference type="PROSITE" id="PS00098">
    <property type="entry name" value="THIOLASE_1"/>
    <property type="match status" value="1"/>
</dbReference>
<dbReference type="OrthoDB" id="5404651at2759"/>
<reference evidence="13 14" key="1">
    <citation type="journal article" date="2016" name="Genome Biol. Evol.">
        <title>Divergent and convergent evolution of fungal pathogenicity.</title>
        <authorList>
            <person name="Shang Y."/>
            <person name="Xiao G."/>
            <person name="Zheng P."/>
            <person name="Cen K."/>
            <person name="Zhan S."/>
            <person name="Wang C."/>
        </authorList>
    </citation>
    <scope>NUCLEOTIDE SEQUENCE [LARGE SCALE GENOMIC DNA]</scope>
    <source>
        <strain evidence="13 14">RCEF 4871</strain>
    </source>
</reference>
<evidence type="ECO:0000256" key="4">
    <source>
        <dbReference type="ARBA" id="ARBA00022679"/>
    </source>
</evidence>
<keyword evidence="5" id="KW-0630">Potassium</keyword>
<feature type="domain" description="Thiolase C-terminal" evidence="12">
    <location>
        <begin position="942"/>
        <end position="1064"/>
    </location>
</feature>
<evidence type="ECO:0000256" key="8">
    <source>
        <dbReference type="ARBA" id="ARBA00047605"/>
    </source>
</evidence>
<evidence type="ECO:0000313" key="13">
    <source>
        <dbReference type="EMBL" id="OAA50703.1"/>
    </source>
</evidence>